<dbReference type="Proteomes" id="UP000316199">
    <property type="component" value="Unassembled WGS sequence"/>
</dbReference>
<proteinExistence type="predicted"/>
<name>A0A520RZ85_9GAMM</name>
<keyword evidence="1" id="KW-1133">Transmembrane helix</keyword>
<dbReference type="Pfam" id="PF25607">
    <property type="entry name" value="DUF7939"/>
    <property type="match status" value="1"/>
</dbReference>
<feature type="signal peptide" evidence="2">
    <location>
        <begin position="1"/>
        <end position="26"/>
    </location>
</feature>
<keyword evidence="1" id="KW-0472">Membrane</keyword>
<dbReference type="PANTHER" id="PTHR40940:SF1">
    <property type="entry name" value="PROTEIN BATD"/>
    <property type="match status" value="1"/>
</dbReference>
<organism evidence="4 5">
    <name type="scientific">OM182 bacterium</name>
    <dbReference type="NCBI Taxonomy" id="2510334"/>
    <lineage>
        <taxon>Bacteria</taxon>
        <taxon>Pseudomonadati</taxon>
        <taxon>Pseudomonadota</taxon>
        <taxon>Gammaproteobacteria</taxon>
        <taxon>OMG group</taxon>
        <taxon>OM182 clade</taxon>
    </lineage>
</organism>
<dbReference type="AlphaFoldDB" id="A0A520RZ85"/>
<dbReference type="Pfam" id="PF13584">
    <property type="entry name" value="BatD"/>
    <property type="match status" value="1"/>
</dbReference>
<reference evidence="4 5" key="1">
    <citation type="submission" date="2019-02" db="EMBL/GenBank/DDBJ databases">
        <title>Prokaryotic population dynamics and viral predation in marine succession experiment using metagenomics: the confinement effect.</title>
        <authorList>
            <person name="Haro-Moreno J.M."/>
            <person name="Rodriguez-Valera F."/>
            <person name="Lopez-Perez M."/>
        </authorList>
    </citation>
    <scope>NUCLEOTIDE SEQUENCE [LARGE SCALE GENOMIC DNA]</scope>
    <source>
        <strain evidence="4">MED-G157</strain>
    </source>
</reference>
<feature type="chain" id="PRO_5022069939" evidence="2">
    <location>
        <begin position="27"/>
        <end position="564"/>
    </location>
</feature>
<sequence length="564" mass="64140">MQKEIWIVKYCLVALLLCGLSLSIRAEVNARVDRTIVSEYENITLTVTVTGSKQDTPDFSSILDFKVISQQQRSETSMSISGGKREILRVQIYSLILEPKRIGKLIIPELNVGMHVTEEIIINVVTPSAADLQRDARFAFFETKVDKTKAYVQSQIIYSVKLYYTNVVTGDFPSPPEIPETIIEVLENEIRNEAIVNGQRFSILEKRYAIFPQKSGYLTIPQEKFRGALGRGNFFSNTQTIAVRSNPITVEIMPTPKNFSGSAWIAAESFVLNETWSEYPPKFKVNEPVSRIISMTAKGLTRSQLPMLEELNLENAKTYVDPPVVDERFTKNGIISSNSTTIGIVPTQADPILLREIRIPWWNTRTNMEEVAIIPSRTYSVETTQNGQIFPIKTLSEPTLPEIDIKPQSNSMSWGLISLIIILTGYSLFASLQWLKMDKELAHLKVKNSNYPKETNESNEKAAFHKLKHACLNHNAADTHRFLALWGRTKFKTKSLQELQNRLQEHSFKDEVDKLERALYAKEKKSTWQGNNLLKLVTRLRTLMPEKIEETNLLTRINPDATAL</sequence>
<comment type="caution">
    <text evidence="4">The sequence shown here is derived from an EMBL/GenBank/DDBJ whole genome shotgun (WGS) entry which is preliminary data.</text>
</comment>
<feature type="domain" description="DUF7939" evidence="3">
    <location>
        <begin position="460"/>
        <end position="541"/>
    </location>
</feature>
<protein>
    <submittedName>
        <fullName evidence="4">Protein BatD</fullName>
    </submittedName>
</protein>
<keyword evidence="2" id="KW-0732">Signal</keyword>
<evidence type="ECO:0000313" key="5">
    <source>
        <dbReference type="Proteomes" id="UP000316199"/>
    </source>
</evidence>
<accession>A0A520RZ85</accession>
<evidence type="ECO:0000313" key="4">
    <source>
        <dbReference type="EMBL" id="RZO75517.1"/>
    </source>
</evidence>
<feature type="transmembrane region" description="Helical" evidence="1">
    <location>
        <begin position="414"/>
        <end position="435"/>
    </location>
</feature>
<gene>
    <name evidence="4" type="ORF">EVA68_06815</name>
</gene>
<dbReference type="PANTHER" id="PTHR40940">
    <property type="entry name" value="PROTEIN BATD-RELATED"/>
    <property type="match status" value="1"/>
</dbReference>
<dbReference type="InterPro" id="IPR057699">
    <property type="entry name" value="DUF7939"/>
</dbReference>
<evidence type="ECO:0000256" key="2">
    <source>
        <dbReference type="SAM" id="SignalP"/>
    </source>
</evidence>
<dbReference type="InterPro" id="IPR025738">
    <property type="entry name" value="BatD"/>
</dbReference>
<evidence type="ECO:0000259" key="3">
    <source>
        <dbReference type="Pfam" id="PF25607"/>
    </source>
</evidence>
<evidence type="ECO:0000256" key="1">
    <source>
        <dbReference type="SAM" id="Phobius"/>
    </source>
</evidence>
<keyword evidence="1" id="KW-0812">Transmembrane</keyword>
<dbReference type="EMBL" id="SHAG01000032">
    <property type="protein sequence ID" value="RZO75517.1"/>
    <property type="molecule type" value="Genomic_DNA"/>
</dbReference>